<dbReference type="CDD" id="cd07187">
    <property type="entry name" value="YvcK_like"/>
    <property type="match status" value="1"/>
</dbReference>
<gene>
    <name evidence="3" type="ORF">A3A02_00695</name>
</gene>
<organism evidence="3 4">
    <name type="scientific">Candidatus Buchananbacteria bacterium RIFCSPLOWO2_01_FULL_39_33</name>
    <dbReference type="NCBI Taxonomy" id="1797543"/>
    <lineage>
        <taxon>Bacteria</taxon>
        <taxon>Candidatus Buchananiibacteriota</taxon>
    </lineage>
</organism>
<dbReference type="InterPro" id="IPR038136">
    <property type="entry name" value="CofD-like_dom_sf"/>
</dbReference>
<evidence type="ECO:0000313" key="4">
    <source>
        <dbReference type="Proteomes" id="UP000177376"/>
    </source>
</evidence>
<dbReference type="Pfam" id="PF01933">
    <property type="entry name" value="CofD"/>
    <property type="match status" value="1"/>
</dbReference>
<evidence type="ECO:0000256" key="1">
    <source>
        <dbReference type="ARBA" id="ARBA00022490"/>
    </source>
</evidence>
<dbReference type="NCBIfam" id="TIGR01826">
    <property type="entry name" value="CofD_related"/>
    <property type="match status" value="1"/>
</dbReference>
<comment type="caution">
    <text evidence="3">The sequence shown here is derived from an EMBL/GenBank/DDBJ whole genome shotgun (WGS) entry which is preliminary data.</text>
</comment>
<keyword evidence="1 2" id="KW-0963">Cytoplasm</keyword>
<dbReference type="AlphaFoldDB" id="A0A1G1YJM6"/>
<accession>A0A1G1YJM6</accession>
<evidence type="ECO:0000256" key="2">
    <source>
        <dbReference type="HAMAP-Rule" id="MF_00973"/>
    </source>
</evidence>
<dbReference type="PANTHER" id="PTHR30135:SF3">
    <property type="entry name" value="GLUCONEOGENESIS FACTOR-RELATED"/>
    <property type="match status" value="1"/>
</dbReference>
<sequence length="327" mass="35790">MKFDLNRPARGGSAFGGKKITVIGGGTGTYNLLLGLKQYDVSLSAIVTTADSGGSSGQLRDEFGVLPPGDLRRCLIALSENRGDIWRKIFDYRFAGERENNMGNLIITALTKITGDFPTAIEVAAELLEVKGQVVPATLDDVHLNAELENGQVIYGETNIDIPKHNPELKIKRVFLEPKAFAYKKAIASIMDSDLVVIGPGDLYTSIIPNLLVEGLVAALKATNAKVIYVCNVMTKYGETNNFSASDFIKELQRYSNQAIDHVIVNTTKPSSELSESYAKENSFFVMPDVRGKPQHVTKADLISSSVLFRHDCKKLAKVIMEIHPVK</sequence>
<reference evidence="3 4" key="1">
    <citation type="journal article" date="2016" name="Nat. Commun.">
        <title>Thousands of microbial genomes shed light on interconnected biogeochemical processes in an aquifer system.</title>
        <authorList>
            <person name="Anantharaman K."/>
            <person name="Brown C.T."/>
            <person name="Hug L.A."/>
            <person name="Sharon I."/>
            <person name="Castelle C.J."/>
            <person name="Probst A.J."/>
            <person name="Thomas B.C."/>
            <person name="Singh A."/>
            <person name="Wilkins M.J."/>
            <person name="Karaoz U."/>
            <person name="Brodie E.L."/>
            <person name="Williams K.H."/>
            <person name="Hubbard S.S."/>
            <person name="Banfield J.F."/>
        </authorList>
    </citation>
    <scope>NUCLEOTIDE SEQUENCE [LARGE SCALE GENOMIC DNA]</scope>
</reference>
<name>A0A1G1YJM6_9BACT</name>
<dbReference type="InterPro" id="IPR002882">
    <property type="entry name" value="CofD"/>
</dbReference>
<dbReference type="Proteomes" id="UP000177376">
    <property type="component" value="Unassembled WGS sequence"/>
</dbReference>
<comment type="subcellular location">
    <subcellularLocation>
        <location evidence="2">Cytoplasm</location>
    </subcellularLocation>
</comment>
<proteinExistence type="inferred from homology"/>
<dbReference type="GO" id="GO:0005737">
    <property type="term" value="C:cytoplasm"/>
    <property type="evidence" value="ECO:0007669"/>
    <property type="project" value="UniProtKB-SubCell"/>
</dbReference>
<dbReference type="Gene3D" id="3.40.50.10680">
    <property type="entry name" value="CofD-like domains"/>
    <property type="match status" value="1"/>
</dbReference>
<dbReference type="InterPro" id="IPR010119">
    <property type="entry name" value="Gluconeogen_factor"/>
</dbReference>
<dbReference type="EMBL" id="MHIM01000033">
    <property type="protein sequence ID" value="OGY51677.1"/>
    <property type="molecule type" value="Genomic_DNA"/>
</dbReference>
<evidence type="ECO:0000313" key="3">
    <source>
        <dbReference type="EMBL" id="OGY51677.1"/>
    </source>
</evidence>
<comment type="function">
    <text evidence="2">Required for morphogenesis under gluconeogenic growth conditions.</text>
</comment>
<protein>
    <recommendedName>
        <fullName evidence="2">Putative gluconeogenesis factor</fullName>
    </recommendedName>
</protein>
<dbReference type="GO" id="GO:0043743">
    <property type="term" value="F:LPPG:FO 2-phospho-L-lactate transferase activity"/>
    <property type="evidence" value="ECO:0007669"/>
    <property type="project" value="InterPro"/>
</dbReference>
<dbReference type="SUPFAM" id="SSF142338">
    <property type="entry name" value="CofD-like"/>
    <property type="match status" value="1"/>
</dbReference>
<dbReference type="HAMAP" id="MF_00973">
    <property type="entry name" value="Gluconeogen_factor"/>
    <property type="match status" value="1"/>
</dbReference>
<dbReference type="GO" id="GO:0008360">
    <property type="term" value="P:regulation of cell shape"/>
    <property type="evidence" value="ECO:0007669"/>
    <property type="project" value="UniProtKB-UniRule"/>
</dbReference>
<dbReference type="PANTHER" id="PTHR30135">
    <property type="entry name" value="UNCHARACTERIZED PROTEIN YVCK-RELATED"/>
    <property type="match status" value="1"/>
</dbReference>
<comment type="similarity">
    <text evidence="2">Belongs to the gluconeogenesis factor family.</text>
</comment>